<evidence type="ECO:0000313" key="8">
    <source>
        <dbReference type="Proteomes" id="UP000823674"/>
    </source>
</evidence>
<dbReference type="InterPro" id="IPR005172">
    <property type="entry name" value="CRC"/>
</dbReference>
<evidence type="ECO:0000313" key="7">
    <source>
        <dbReference type="EMBL" id="KAG5397908.1"/>
    </source>
</evidence>
<protein>
    <recommendedName>
        <fullName evidence="6">CRC domain-containing protein</fullName>
    </recommendedName>
</protein>
<comment type="subcellular location">
    <subcellularLocation>
        <location evidence="1">Nucleus</location>
    </subcellularLocation>
</comment>
<feature type="domain" description="CRC" evidence="6">
    <location>
        <begin position="321"/>
        <end position="447"/>
    </location>
</feature>
<name>A0ABQ7MGN5_BRACM</name>
<evidence type="ECO:0000256" key="1">
    <source>
        <dbReference type="ARBA" id="ARBA00004123"/>
    </source>
</evidence>
<feature type="region of interest" description="Disordered" evidence="5">
    <location>
        <begin position="453"/>
        <end position="484"/>
    </location>
</feature>
<keyword evidence="3" id="KW-0217">Developmental protein</keyword>
<evidence type="ECO:0000256" key="3">
    <source>
        <dbReference type="ARBA" id="ARBA00022473"/>
    </source>
</evidence>
<dbReference type="InterPro" id="IPR044522">
    <property type="entry name" value="TSO1-like"/>
</dbReference>
<evidence type="ECO:0000256" key="2">
    <source>
        <dbReference type="ARBA" id="ARBA00007267"/>
    </source>
</evidence>
<comment type="similarity">
    <text evidence="2">Belongs to the lin-54 family.</text>
</comment>
<reference evidence="7 8" key="1">
    <citation type="submission" date="2021-03" db="EMBL/GenBank/DDBJ databases">
        <authorList>
            <person name="King G.J."/>
            <person name="Bancroft I."/>
            <person name="Baten A."/>
            <person name="Bloomfield J."/>
            <person name="Borpatragohain P."/>
            <person name="He Z."/>
            <person name="Irish N."/>
            <person name="Irwin J."/>
            <person name="Liu K."/>
            <person name="Mauleon R.P."/>
            <person name="Moore J."/>
            <person name="Morris R."/>
            <person name="Ostergaard L."/>
            <person name="Wang B."/>
            <person name="Wells R."/>
        </authorList>
    </citation>
    <scope>NUCLEOTIDE SEQUENCE [LARGE SCALE GENOMIC DNA]</scope>
    <source>
        <strain evidence="7">R-o-18</strain>
        <tissue evidence="7">Leaf</tissue>
    </source>
</reference>
<feature type="compositionally biased region" description="Basic and acidic residues" evidence="5">
    <location>
        <begin position="460"/>
        <end position="474"/>
    </location>
</feature>
<proteinExistence type="inferred from homology"/>
<keyword evidence="8" id="KW-1185">Reference proteome</keyword>
<dbReference type="PANTHER" id="PTHR46159">
    <property type="entry name" value="PROTEIN TESMIN/TSO1-LIKE CXC 2"/>
    <property type="match status" value="1"/>
</dbReference>
<dbReference type="Proteomes" id="UP000823674">
    <property type="component" value="Chromosome A05"/>
</dbReference>
<evidence type="ECO:0000259" key="6">
    <source>
        <dbReference type="PROSITE" id="PS51634"/>
    </source>
</evidence>
<dbReference type="PANTHER" id="PTHR46159:SF14">
    <property type="entry name" value="CRC DOMAIN-CONTAINING PROTEIN"/>
    <property type="match status" value="1"/>
</dbReference>
<organism evidence="7 8">
    <name type="scientific">Brassica rapa subsp. trilocularis</name>
    <dbReference type="NCBI Taxonomy" id="1813537"/>
    <lineage>
        <taxon>Eukaryota</taxon>
        <taxon>Viridiplantae</taxon>
        <taxon>Streptophyta</taxon>
        <taxon>Embryophyta</taxon>
        <taxon>Tracheophyta</taxon>
        <taxon>Spermatophyta</taxon>
        <taxon>Magnoliopsida</taxon>
        <taxon>eudicotyledons</taxon>
        <taxon>Gunneridae</taxon>
        <taxon>Pentapetalae</taxon>
        <taxon>rosids</taxon>
        <taxon>malvids</taxon>
        <taxon>Brassicales</taxon>
        <taxon>Brassicaceae</taxon>
        <taxon>Brassiceae</taxon>
        <taxon>Brassica</taxon>
    </lineage>
</organism>
<accession>A0ABQ7MGN5</accession>
<dbReference type="SMART" id="SM01114">
    <property type="entry name" value="CXC"/>
    <property type="match status" value="2"/>
</dbReference>
<dbReference type="PROSITE" id="PS51634">
    <property type="entry name" value="CRC"/>
    <property type="match status" value="1"/>
</dbReference>
<evidence type="ECO:0000256" key="4">
    <source>
        <dbReference type="ARBA" id="ARBA00023242"/>
    </source>
</evidence>
<comment type="caution">
    <text evidence="7">The sequence shown here is derived from an EMBL/GenBank/DDBJ whole genome shotgun (WGS) entry which is preliminary data.</text>
</comment>
<gene>
    <name evidence="7" type="primary">A05p035080.1_BraROA</name>
    <name evidence="7" type="ORF">IGI04_019722</name>
</gene>
<sequence length="609" mass="67402">MDTPPKNVSQTENPVSKLKLENSPVFNYINSLSPIKPVRSLPIAQTFGSLSYSSPPSVFTSPHVSSHKGSRFKSDHNHVPASVGDEEALHETEPPQILQNECTTDLLKMCDGNVKQKSETPDWDAMISDSSDILIFDSMYDSEASRCFLERPSDSKTRSLGVAKSTLEPVINSNDALRRGVRRRCLDFDQTSVASSSRCVVPSIGLHFNAIALSSKDNNSGNEYPLSGNTELGLQGSITPVLNSQDNVRENETREDAGQGVEECPKSLALVELNQSSPKKKRQVSPLHIFLCKSLSIFHNQMLALQFTRRKFGQAGEGESSCKRCNCKRSKCLKLYCECFAAGVYCIGPCSCVDCFNKPIHEDIVMATRKQIESRNPLAFAPKVIRNSDSIMEVGDDATSKTPASARHKRGCNCKKSNCLKKYCECYQSGVGCSINCRCEGCKNAFGRKDVSAGSSFTSMDKENETSSRGRTEKQPSTPMPLRQPLAQLPISSNNMLLTHHHLHGASGSSLHMSQSFRRQDMSLMSHSKIGTITEERAENIENLIESPMTNMINAVSPNSKRVSLPMELSPWRRNGGRSCYCQFLLFLLSLHTIKIFFDFFLSAFNSLI</sequence>
<evidence type="ECO:0000256" key="5">
    <source>
        <dbReference type="SAM" id="MobiDB-lite"/>
    </source>
</evidence>
<dbReference type="EMBL" id="JADBGQ010000005">
    <property type="protein sequence ID" value="KAG5397908.1"/>
    <property type="molecule type" value="Genomic_DNA"/>
</dbReference>
<dbReference type="InterPro" id="IPR033467">
    <property type="entry name" value="Tesmin/TSO1-like_CXC"/>
</dbReference>
<keyword evidence="4" id="KW-0539">Nucleus</keyword>
<dbReference type="Pfam" id="PF03638">
    <property type="entry name" value="TCR"/>
    <property type="match status" value="2"/>
</dbReference>